<protein>
    <submittedName>
        <fullName evidence="10">Mitochondrial small ribosomal subunit Rsm22-domain-containing protein</fullName>
    </submittedName>
</protein>
<reference evidence="10" key="1">
    <citation type="submission" date="2023-06" db="EMBL/GenBank/DDBJ databases">
        <title>Genome-scale phylogeny and comparative genomics of the fungal order Sordariales.</title>
        <authorList>
            <consortium name="Lawrence Berkeley National Laboratory"/>
            <person name="Hensen N."/>
            <person name="Bonometti L."/>
            <person name="Westerberg I."/>
            <person name="Brannstrom I.O."/>
            <person name="Guillou S."/>
            <person name="Cros-Aarteil S."/>
            <person name="Calhoun S."/>
            <person name="Haridas S."/>
            <person name="Kuo A."/>
            <person name="Mondo S."/>
            <person name="Pangilinan J."/>
            <person name="Riley R."/>
            <person name="Labutti K."/>
            <person name="Andreopoulos B."/>
            <person name="Lipzen A."/>
            <person name="Chen C."/>
            <person name="Yanf M."/>
            <person name="Daum C."/>
            <person name="Ng V."/>
            <person name="Clum A."/>
            <person name="Steindorff A."/>
            <person name="Ohm R."/>
            <person name="Martin F."/>
            <person name="Silar P."/>
            <person name="Natvig D."/>
            <person name="Lalanne C."/>
            <person name="Gautier V."/>
            <person name="Ament-Velasquez S.L."/>
            <person name="Kruys A."/>
            <person name="Hutchinson M.I."/>
            <person name="Powell A.J."/>
            <person name="Barry K."/>
            <person name="Miller A.N."/>
            <person name="Grigoriev I.V."/>
            <person name="Debuchy R."/>
            <person name="Gladieux P."/>
            <person name="Thoren M.H."/>
            <person name="Johannesson H."/>
        </authorList>
    </citation>
    <scope>NUCLEOTIDE SEQUENCE</scope>
    <source>
        <strain evidence="10">8032-3</strain>
    </source>
</reference>
<evidence type="ECO:0000256" key="2">
    <source>
        <dbReference type="ARBA" id="ARBA00022723"/>
    </source>
</evidence>
<organism evidence="10 11">
    <name type="scientific">Phialemonium atrogriseum</name>
    <dbReference type="NCBI Taxonomy" id="1093897"/>
    <lineage>
        <taxon>Eukaryota</taxon>
        <taxon>Fungi</taxon>
        <taxon>Dikarya</taxon>
        <taxon>Ascomycota</taxon>
        <taxon>Pezizomycotina</taxon>
        <taxon>Sordariomycetes</taxon>
        <taxon>Sordariomycetidae</taxon>
        <taxon>Cephalothecales</taxon>
        <taxon>Cephalothecaceae</taxon>
        <taxon>Phialemonium</taxon>
    </lineage>
</organism>
<dbReference type="GO" id="GO:0006412">
    <property type="term" value="P:translation"/>
    <property type="evidence" value="ECO:0007669"/>
    <property type="project" value="InterPro"/>
</dbReference>
<dbReference type="InterPro" id="IPR029063">
    <property type="entry name" value="SAM-dependent_MTases_sf"/>
</dbReference>
<feature type="compositionally biased region" description="Low complexity" evidence="8">
    <location>
        <begin position="852"/>
        <end position="866"/>
    </location>
</feature>
<dbReference type="GO" id="GO:0046872">
    <property type="term" value="F:metal ion binding"/>
    <property type="evidence" value="ECO:0007669"/>
    <property type="project" value="UniProtKB-KW"/>
</dbReference>
<dbReference type="InterPro" id="IPR036249">
    <property type="entry name" value="Thioredoxin-like_sf"/>
</dbReference>
<dbReference type="Pfam" id="PF00085">
    <property type="entry name" value="Thioredoxin"/>
    <property type="match status" value="1"/>
</dbReference>
<dbReference type="SUPFAM" id="SSF52833">
    <property type="entry name" value="Thioredoxin-like"/>
    <property type="match status" value="1"/>
</dbReference>
<evidence type="ECO:0000313" key="10">
    <source>
        <dbReference type="EMBL" id="KAK1764045.1"/>
    </source>
</evidence>
<dbReference type="PROSITE" id="PS00194">
    <property type="entry name" value="THIOREDOXIN_1"/>
    <property type="match status" value="1"/>
</dbReference>
<dbReference type="InterPro" id="IPR017937">
    <property type="entry name" value="Thioredoxin_CS"/>
</dbReference>
<evidence type="ECO:0000256" key="4">
    <source>
        <dbReference type="ARBA" id="ARBA00023004"/>
    </source>
</evidence>
<dbReference type="RefSeq" id="XP_060280258.1">
    <property type="nucleotide sequence ID" value="XM_060425609.1"/>
</dbReference>
<dbReference type="Gene3D" id="3.40.30.10">
    <property type="entry name" value="Glutaredoxin"/>
    <property type="match status" value="1"/>
</dbReference>
<keyword evidence="4" id="KW-0408">Iron</keyword>
<evidence type="ECO:0000256" key="7">
    <source>
        <dbReference type="ARBA" id="ARBA00045681"/>
    </source>
</evidence>
<dbReference type="GO" id="GO:0008168">
    <property type="term" value="F:methyltransferase activity"/>
    <property type="evidence" value="ECO:0007669"/>
    <property type="project" value="InterPro"/>
</dbReference>
<keyword evidence="3" id="KW-0809">Transit peptide</keyword>
<feature type="region of interest" description="Disordered" evidence="8">
    <location>
        <begin position="179"/>
        <end position="207"/>
    </location>
</feature>
<evidence type="ECO:0000256" key="6">
    <source>
        <dbReference type="ARBA" id="ARBA00023128"/>
    </source>
</evidence>
<dbReference type="Proteomes" id="UP001244011">
    <property type="component" value="Unassembled WGS sequence"/>
</dbReference>
<feature type="region of interest" description="Disordered" evidence="8">
    <location>
        <begin position="431"/>
        <end position="479"/>
    </location>
</feature>
<sequence length="1063" mass="116076">MSPTVNIGSSGEWRQVLSSSSVVIADFYADWCGPCKMIAPTFESLSVKYSKPKKITFCKVNVDNQRDVAQQYGVSAMPTFLVLHNGSVVNTIKGASPPALAAAVEKAIKLAGPAAGPVFRTQGQRLGGSGVGQSGGIPLRRQVRWSLNSLLGPIVTFFGLYFVSLFSFDPYKAAENSQFNKMNPPRSQRAGGGAGQKPASRATSRSKDQFAMLSARRLPTGCPQCRAQVLRFYESGFADLLPVGRPRRPVRSGIANSALPFVRGGAPRTSVRAFSSTRSTLQDTGIVNPVPGPEDNIETTVRQARQTFGSTLPPGFLSEEEYKLYERLYGPPLRATQPEDVGIPFQGEMDDGDLSKNTLLKETEFGTLEEVEYTVEGATAPDVGKELLEAGAIDPLPPLTESQMEYLTVKANSQREFDALVTLHRDFEVASLRPIEEEEEIQEEQEEQEEPEEDENEDEGDEGEPDATFWGPETPNPRLHELTITGQFKTSPSTLHLPTTQFVAPITKLLGRSNSTHVREAAERAFGGVGLPYSPATPESKKNLPMKPISMEAGHHRMSDIDSDAYIATVLPGVYASVMSTLVEVRKRLGTDWMRRLIARGDGQGPRVLDVGAGGAGLAAWEAILHAEWEALRERGEVTVREPPGKKTVVVGSDNLRHRISRFLNNTTFIPRLPDYMHSFENAHRLLDAPATPQPRKTFDVIIASHLLMPLDKPYRRKELLDNLWALLSPEGGVLIVLEKGHPRGFEAVADVRQRLLDEFIIPPTPEPAPEIQSEGDRVREPGMIIAPCTNHTKCPMYLTPGLSPGRKDFCHFSQRFIRPPFLQRVVGGSHRNHEDIKFSFIAAQRGAHPSPLISSSLSDSTTASDTGPTITTPFEQGPEAADRAFAGYGGAADSSTTVATGPHPHPLSLPRNILPPLKRRGHVTLDVCTPAGALERWTVPRSFGKQAYHDARKARWGDLWALGAKTRVRREVRLGRNGAAEGTAAAATAVANDGGGKTPVVELSVDPRRGVLGAQERVPGGRAPVERRTKGGRRVKIADLLEGMEGVEDDMAKDWRELEKKL</sequence>
<evidence type="ECO:0000256" key="3">
    <source>
        <dbReference type="ARBA" id="ARBA00022946"/>
    </source>
</evidence>
<accession>A0AAJ0BT92</accession>
<name>A0AAJ0BT92_9PEZI</name>
<dbReference type="InterPro" id="IPR015324">
    <property type="entry name" value="Ribosomal_Rsm22-like"/>
</dbReference>
<dbReference type="PANTHER" id="PTHR13184">
    <property type="entry name" value="37S RIBOSOMAL PROTEIN S22"/>
    <property type="match status" value="1"/>
</dbReference>
<dbReference type="EMBL" id="MU839022">
    <property type="protein sequence ID" value="KAK1764045.1"/>
    <property type="molecule type" value="Genomic_DNA"/>
</dbReference>
<comment type="function">
    <text evidence="7">Mitochondrial ribosome (mitoribosome) assembly factor. Binds at the interface of the head and body domains of the mitochondrial small ribosomal subunit (mt-SSU), occluding the mRNA channel and preventing compaction of the head domain towards the body. Probable inactive methyltransferase: retains the characteristic folding and ability to bind S-adenosyl-L-methionine, but it probably lost its methyltransferase activity.</text>
</comment>
<evidence type="ECO:0000313" key="11">
    <source>
        <dbReference type="Proteomes" id="UP001244011"/>
    </source>
</evidence>
<comment type="subcellular location">
    <subcellularLocation>
        <location evidence="1">Mitochondrion</location>
    </subcellularLocation>
</comment>
<evidence type="ECO:0000256" key="5">
    <source>
        <dbReference type="ARBA" id="ARBA00023014"/>
    </source>
</evidence>
<dbReference type="GeneID" id="85308796"/>
<dbReference type="PANTHER" id="PTHR13184:SF5">
    <property type="entry name" value="METHYLTRANSFERASE-LIKE PROTEIN 17, MITOCHONDRIAL"/>
    <property type="match status" value="1"/>
</dbReference>
<dbReference type="AlphaFoldDB" id="A0AAJ0BT92"/>
<dbReference type="Gene3D" id="3.40.50.150">
    <property type="entry name" value="Vaccinia Virus protein VP39"/>
    <property type="match status" value="1"/>
</dbReference>
<dbReference type="InterPro" id="IPR052571">
    <property type="entry name" value="Mt_RNA_Methyltransferase"/>
</dbReference>
<proteinExistence type="predicted"/>
<dbReference type="CDD" id="cd02947">
    <property type="entry name" value="TRX_family"/>
    <property type="match status" value="1"/>
</dbReference>
<dbReference type="GO" id="GO:0005763">
    <property type="term" value="C:mitochondrial small ribosomal subunit"/>
    <property type="evidence" value="ECO:0007669"/>
    <property type="project" value="TreeGrafter"/>
</dbReference>
<dbReference type="SUPFAM" id="SSF53335">
    <property type="entry name" value="S-adenosyl-L-methionine-dependent methyltransferases"/>
    <property type="match status" value="1"/>
</dbReference>
<feature type="compositionally biased region" description="Acidic residues" evidence="8">
    <location>
        <begin position="436"/>
        <end position="465"/>
    </location>
</feature>
<evidence type="ECO:0000256" key="1">
    <source>
        <dbReference type="ARBA" id="ARBA00004173"/>
    </source>
</evidence>
<keyword evidence="11" id="KW-1185">Reference proteome</keyword>
<dbReference type="PROSITE" id="PS51352">
    <property type="entry name" value="THIOREDOXIN_2"/>
    <property type="match status" value="1"/>
</dbReference>
<feature type="domain" description="Thioredoxin" evidence="9">
    <location>
        <begin position="1"/>
        <end position="109"/>
    </location>
</feature>
<keyword evidence="6" id="KW-0496">Mitochondrion</keyword>
<dbReference type="GO" id="GO:0051536">
    <property type="term" value="F:iron-sulfur cluster binding"/>
    <property type="evidence" value="ECO:0007669"/>
    <property type="project" value="UniProtKB-KW"/>
</dbReference>
<feature type="region of interest" description="Disordered" evidence="8">
    <location>
        <begin position="852"/>
        <end position="908"/>
    </location>
</feature>
<comment type="caution">
    <text evidence="10">The sequence shown here is derived from an EMBL/GenBank/DDBJ whole genome shotgun (WGS) entry which is preliminary data.</text>
</comment>
<dbReference type="InterPro" id="IPR013766">
    <property type="entry name" value="Thioredoxin_domain"/>
</dbReference>
<evidence type="ECO:0000256" key="8">
    <source>
        <dbReference type="SAM" id="MobiDB-lite"/>
    </source>
</evidence>
<dbReference type="Pfam" id="PF09243">
    <property type="entry name" value="Rsm22"/>
    <property type="match status" value="1"/>
</dbReference>
<gene>
    <name evidence="10" type="ORF">QBC33DRAFT_498026</name>
</gene>
<dbReference type="GO" id="GO:0003735">
    <property type="term" value="F:structural constituent of ribosome"/>
    <property type="evidence" value="ECO:0007669"/>
    <property type="project" value="TreeGrafter"/>
</dbReference>
<evidence type="ECO:0000259" key="9">
    <source>
        <dbReference type="PROSITE" id="PS51352"/>
    </source>
</evidence>
<keyword evidence="5" id="KW-0411">Iron-sulfur</keyword>
<keyword evidence="2" id="KW-0479">Metal-binding</keyword>